<evidence type="ECO:0000313" key="3">
    <source>
        <dbReference type="Proteomes" id="UP000246018"/>
    </source>
</evidence>
<dbReference type="PANTHER" id="PTHR37313:SF2">
    <property type="entry name" value="UPF0749 PROTEIN YLXX"/>
    <property type="match status" value="1"/>
</dbReference>
<dbReference type="RefSeq" id="WP_116571439.1">
    <property type="nucleotide sequence ID" value="NZ_QDGZ01000002.1"/>
</dbReference>
<dbReference type="Pfam" id="PF05949">
    <property type="entry name" value="DUF881"/>
    <property type="match status" value="1"/>
</dbReference>
<dbReference type="GO" id="GO:0005886">
    <property type="term" value="C:plasma membrane"/>
    <property type="evidence" value="ECO:0007669"/>
    <property type="project" value="TreeGrafter"/>
</dbReference>
<dbReference type="InterPro" id="IPR010273">
    <property type="entry name" value="DUF881"/>
</dbReference>
<keyword evidence="3" id="KW-1185">Reference proteome</keyword>
<reference evidence="2 3" key="1">
    <citation type="submission" date="2018-04" db="EMBL/GenBank/DDBJ databases">
        <title>Genome of Nocardioides gansuensis WSJ-1.</title>
        <authorList>
            <person name="Wu S."/>
            <person name="Wang G."/>
        </authorList>
    </citation>
    <scope>NUCLEOTIDE SEQUENCE [LARGE SCALE GENOMIC DNA]</scope>
    <source>
        <strain evidence="2 3">WSJ-1</strain>
    </source>
</reference>
<sequence>MVQELRTADAEAMEFNDRIRVVAQTSFNATVSGIELDDQPLEAPYVIDVVGDPHTLHGGLTFNSGPIQTLEQYDGATVTVQELEAVDVESVRQLPRPGEAEPDQGQ</sequence>
<accession>A0A2T8FE36</accession>
<dbReference type="EMBL" id="QDGZ01000002">
    <property type="protein sequence ID" value="PVG83965.1"/>
    <property type="molecule type" value="Genomic_DNA"/>
</dbReference>
<organism evidence="2 3">
    <name type="scientific">Nocardioides gansuensis</name>
    <dbReference type="NCBI Taxonomy" id="2138300"/>
    <lineage>
        <taxon>Bacteria</taxon>
        <taxon>Bacillati</taxon>
        <taxon>Actinomycetota</taxon>
        <taxon>Actinomycetes</taxon>
        <taxon>Propionibacteriales</taxon>
        <taxon>Nocardioidaceae</taxon>
        <taxon>Nocardioides</taxon>
    </lineage>
</organism>
<gene>
    <name evidence="2" type="ORF">DDE18_06710</name>
</gene>
<dbReference type="AlphaFoldDB" id="A0A2T8FE36"/>
<dbReference type="Gene3D" id="3.30.70.1880">
    <property type="entry name" value="Protein of unknown function DUF881"/>
    <property type="match status" value="1"/>
</dbReference>
<dbReference type="OrthoDB" id="3211287at2"/>
<protein>
    <submittedName>
        <fullName evidence="2">Uncharacterized protein</fullName>
    </submittedName>
</protein>
<comment type="caution">
    <text evidence="2">The sequence shown here is derived from an EMBL/GenBank/DDBJ whole genome shotgun (WGS) entry which is preliminary data.</text>
</comment>
<evidence type="ECO:0000256" key="1">
    <source>
        <dbReference type="ARBA" id="ARBA00009108"/>
    </source>
</evidence>
<proteinExistence type="inferred from homology"/>
<evidence type="ECO:0000313" key="2">
    <source>
        <dbReference type="EMBL" id="PVG83965.1"/>
    </source>
</evidence>
<name>A0A2T8FE36_9ACTN</name>
<comment type="similarity">
    <text evidence="1">Belongs to the UPF0749 family.</text>
</comment>
<dbReference type="PANTHER" id="PTHR37313">
    <property type="entry name" value="UPF0749 PROTEIN RV1825"/>
    <property type="match status" value="1"/>
</dbReference>
<dbReference type="Proteomes" id="UP000246018">
    <property type="component" value="Unassembled WGS sequence"/>
</dbReference>